<dbReference type="Pfam" id="PF00533">
    <property type="entry name" value="BRCT"/>
    <property type="match status" value="1"/>
</dbReference>
<dbReference type="GeneID" id="14891652"/>
<dbReference type="KEGG" id="eiv:EIN_369710"/>
<evidence type="ECO:0000313" key="3">
    <source>
        <dbReference type="EMBL" id="ELP92649.1"/>
    </source>
</evidence>
<name>A0A0A1UFD5_ENTIV</name>
<dbReference type="InterPro" id="IPR001357">
    <property type="entry name" value="BRCT_dom"/>
</dbReference>
<dbReference type="InterPro" id="IPR036420">
    <property type="entry name" value="BRCT_dom_sf"/>
</dbReference>
<dbReference type="Proteomes" id="UP000014680">
    <property type="component" value="Unassembled WGS sequence"/>
</dbReference>
<proteinExistence type="predicted"/>
<organism evidence="3 4">
    <name type="scientific">Entamoeba invadens IP1</name>
    <dbReference type="NCBI Taxonomy" id="370355"/>
    <lineage>
        <taxon>Eukaryota</taxon>
        <taxon>Amoebozoa</taxon>
        <taxon>Evosea</taxon>
        <taxon>Archamoebae</taxon>
        <taxon>Mastigamoebida</taxon>
        <taxon>Entamoebidae</taxon>
        <taxon>Entamoeba</taxon>
    </lineage>
</organism>
<dbReference type="PANTHER" id="PTHR14625">
    <property type="entry name" value="MICROCEPHALIN"/>
    <property type="match status" value="1"/>
</dbReference>
<dbReference type="PROSITE" id="PS50172">
    <property type="entry name" value="BRCT"/>
    <property type="match status" value="1"/>
</dbReference>
<dbReference type="VEuPathDB" id="AmoebaDB:EIN_369710"/>
<dbReference type="RefSeq" id="XP_004259420.1">
    <property type="nucleotide sequence ID" value="XM_004259372.1"/>
</dbReference>
<dbReference type="Gene3D" id="3.40.50.10190">
    <property type="entry name" value="BRCT domain"/>
    <property type="match status" value="1"/>
</dbReference>
<dbReference type="SMART" id="SM00292">
    <property type="entry name" value="BRCT"/>
    <property type="match status" value="2"/>
</dbReference>
<feature type="region of interest" description="Disordered" evidence="1">
    <location>
        <begin position="73"/>
        <end position="111"/>
    </location>
</feature>
<dbReference type="AlphaFoldDB" id="A0A0A1UFD5"/>
<evidence type="ECO:0000259" key="2">
    <source>
        <dbReference type="PROSITE" id="PS50172"/>
    </source>
</evidence>
<feature type="domain" description="BRCT" evidence="2">
    <location>
        <begin position="295"/>
        <end position="367"/>
    </location>
</feature>
<keyword evidence="4" id="KW-1185">Reference proteome</keyword>
<dbReference type="GO" id="GO:0000278">
    <property type="term" value="P:mitotic cell cycle"/>
    <property type="evidence" value="ECO:0007669"/>
    <property type="project" value="TreeGrafter"/>
</dbReference>
<dbReference type="InterPro" id="IPR022047">
    <property type="entry name" value="Microcephalin-like"/>
</dbReference>
<evidence type="ECO:0000313" key="4">
    <source>
        <dbReference type="Proteomes" id="UP000014680"/>
    </source>
</evidence>
<evidence type="ECO:0000256" key="1">
    <source>
        <dbReference type="SAM" id="MobiDB-lite"/>
    </source>
</evidence>
<dbReference type="PANTHER" id="PTHR14625:SF3">
    <property type="entry name" value="MICROCEPHALIN"/>
    <property type="match status" value="1"/>
</dbReference>
<dbReference type="SUPFAM" id="SSF52113">
    <property type="entry name" value="BRCT domain"/>
    <property type="match status" value="2"/>
</dbReference>
<protein>
    <recommendedName>
        <fullName evidence="2">BRCT domain-containing protein</fullName>
    </recommendedName>
</protein>
<feature type="compositionally biased region" description="Polar residues" evidence="1">
    <location>
        <begin position="73"/>
        <end position="82"/>
    </location>
</feature>
<dbReference type="OrthoDB" id="2384350at2759"/>
<feature type="compositionally biased region" description="Basic residues" evidence="1">
    <location>
        <begin position="90"/>
        <end position="107"/>
    </location>
</feature>
<dbReference type="EMBL" id="KB206332">
    <property type="protein sequence ID" value="ELP92649.1"/>
    <property type="molecule type" value="Genomic_DNA"/>
</dbReference>
<sequence length="368" mass="42461">MSIQEDSQIQLLNELGDSLKSLQRAERYEQYLGIQEGENESQSGCPNIFELDNGIIKTKNDSQSVSQIVQFSDTTSQTNQLPTKGEKPIKKAQQRRKKEKKDKKQTKIQRDKSAVIAHTFDKIETSPKSRMKLRKKEELKQPMFLADEIQREYLKKRVGAKQKNELVSQKVVVNVHQPTETNEKVKHNKLTKVLKRDDQSQIYVCLTGFDRDEEKELKEQLTELPHVFPVESVDSMTTHVVSKSSQKTIKAMMGICRGCWILNEEWIEESLLRKCPVEERWFCCTFSNGKPVPERKLRIFHGLTFRVGYCGVTERTLIISLIKLCGGKITNDDADYDIGIMHGCVALEWLYQSIMTKSMLDHSRFIVS</sequence>
<gene>
    <name evidence="3" type="ORF">EIN_369710</name>
</gene>
<reference evidence="3 4" key="1">
    <citation type="submission" date="2012-10" db="EMBL/GenBank/DDBJ databases">
        <authorList>
            <person name="Zafar N."/>
            <person name="Inman J."/>
            <person name="Hall N."/>
            <person name="Lorenzi H."/>
            <person name="Caler E."/>
        </authorList>
    </citation>
    <scope>NUCLEOTIDE SEQUENCE [LARGE SCALE GENOMIC DNA]</scope>
    <source>
        <strain evidence="3 4">IP1</strain>
    </source>
</reference>
<accession>A0A0A1UFD5</accession>